<keyword evidence="1" id="KW-0805">Transcription regulation</keyword>
<name>A0ABT7ST73_9ALTE</name>
<evidence type="ECO:0000313" key="7">
    <source>
        <dbReference type="Proteomes" id="UP001234343"/>
    </source>
</evidence>
<dbReference type="NCBIfam" id="TIGR02018">
    <property type="entry name" value="his_ut_repres"/>
    <property type="match status" value="1"/>
</dbReference>
<dbReference type="InterPro" id="IPR028978">
    <property type="entry name" value="Chorismate_lyase_/UTRA_dom_sf"/>
</dbReference>
<dbReference type="Gene3D" id="1.10.10.10">
    <property type="entry name" value="Winged helix-like DNA-binding domain superfamily/Winged helix DNA-binding domain"/>
    <property type="match status" value="1"/>
</dbReference>
<dbReference type="SUPFAM" id="SSF64288">
    <property type="entry name" value="Chorismate lyase-like"/>
    <property type="match status" value="1"/>
</dbReference>
<gene>
    <name evidence="6" type="primary">hutC</name>
    <name evidence="6" type="ORF">QTP81_02080</name>
</gene>
<keyword evidence="7" id="KW-1185">Reference proteome</keyword>
<proteinExistence type="predicted"/>
<dbReference type="InterPro" id="IPR036390">
    <property type="entry name" value="WH_DNA-bd_sf"/>
</dbReference>
<keyword evidence="2" id="KW-0238">DNA-binding</keyword>
<dbReference type="CDD" id="cd07377">
    <property type="entry name" value="WHTH_GntR"/>
    <property type="match status" value="1"/>
</dbReference>
<comment type="caution">
    <text evidence="6">The sequence shown here is derived from an EMBL/GenBank/DDBJ whole genome shotgun (WGS) entry which is preliminary data.</text>
</comment>
<evidence type="ECO:0000256" key="4">
    <source>
        <dbReference type="NCBIfam" id="TIGR02018"/>
    </source>
</evidence>
<dbReference type="PRINTS" id="PR00035">
    <property type="entry name" value="HTHGNTR"/>
</dbReference>
<dbReference type="InterPro" id="IPR036388">
    <property type="entry name" value="WH-like_DNA-bd_sf"/>
</dbReference>
<dbReference type="EMBL" id="JAUCBP010000002">
    <property type="protein sequence ID" value="MDM7859393.1"/>
    <property type="molecule type" value="Genomic_DNA"/>
</dbReference>
<dbReference type="Pfam" id="PF07702">
    <property type="entry name" value="UTRA"/>
    <property type="match status" value="1"/>
</dbReference>
<dbReference type="Proteomes" id="UP001234343">
    <property type="component" value="Unassembled WGS sequence"/>
</dbReference>
<dbReference type="PANTHER" id="PTHR44846">
    <property type="entry name" value="MANNOSYL-D-GLYCERATE TRANSPORT/METABOLISM SYSTEM REPRESSOR MNGR-RELATED"/>
    <property type="match status" value="1"/>
</dbReference>
<evidence type="ECO:0000256" key="1">
    <source>
        <dbReference type="ARBA" id="ARBA00023015"/>
    </source>
</evidence>
<dbReference type="SMART" id="SM00866">
    <property type="entry name" value="UTRA"/>
    <property type="match status" value="1"/>
</dbReference>
<dbReference type="SMART" id="SM00345">
    <property type="entry name" value="HTH_GNTR"/>
    <property type="match status" value="1"/>
</dbReference>
<dbReference type="Gene3D" id="3.40.1410.10">
    <property type="entry name" value="Chorismate lyase-like"/>
    <property type="match status" value="1"/>
</dbReference>
<dbReference type="InterPro" id="IPR010248">
    <property type="entry name" value="His_ut_repres"/>
</dbReference>
<dbReference type="SUPFAM" id="SSF46785">
    <property type="entry name" value="Winged helix' DNA-binding domain"/>
    <property type="match status" value="1"/>
</dbReference>
<evidence type="ECO:0000256" key="3">
    <source>
        <dbReference type="ARBA" id="ARBA00023163"/>
    </source>
</evidence>
<dbReference type="InterPro" id="IPR000524">
    <property type="entry name" value="Tscrpt_reg_HTH_GntR"/>
</dbReference>
<dbReference type="InterPro" id="IPR050679">
    <property type="entry name" value="Bact_HTH_transcr_reg"/>
</dbReference>
<evidence type="ECO:0000259" key="5">
    <source>
        <dbReference type="PROSITE" id="PS50949"/>
    </source>
</evidence>
<keyword evidence="3" id="KW-0804">Transcription</keyword>
<dbReference type="RefSeq" id="WP_289363409.1">
    <property type="nucleotide sequence ID" value="NZ_JAUCBP010000002.1"/>
</dbReference>
<dbReference type="PANTHER" id="PTHR44846:SF16">
    <property type="entry name" value="TRANSCRIPTIONAL REGULATOR PHNF-RELATED"/>
    <property type="match status" value="1"/>
</dbReference>
<sequence>MQPRFQQIKTALLNAIEDGVICAGDKVPSENQLSEQHGVSRMTARRALTELVDEGVLIRSQGLGTYVSDLRPTSSMLAIRSIQDEVERRGHQYRNQVITLETQTATEQVALWLGIKPLLPVYFSQIVHFENDIAVQCENRWVNPMQVPDYLQQDFQQTTANEYLSQVAPLTEADHIVEAIIAPQEVCDLLSIATTQPCLKVTRRTYSAKGIVSYAQLIHPGDRYRLGGHLDF</sequence>
<organism evidence="6 7">
    <name type="scientific">Alteromonas arenosi</name>
    <dbReference type="NCBI Taxonomy" id="3055817"/>
    <lineage>
        <taxon>Bacteria</taxon>
        <taxon>Pseudomonadati</taxon>
        <taxon>Pseudomonadota</taxon>
        <taxon>Gammaproteobacteria</taxon>
        <taxon>Alteromonadales</taxon>
        <taxon>Alteromonadaceae</taxon>
        <taxon>Alteromonas/Salinimonas group</taxon>
        <taxon>Alteromonas</taxon>
    </lineage>
</organism>
<reference evidence="6 7" key="1">
    <citation type="submission" date="2023-06" db="EMBL/GenBank/DDBJ databases">
        <title>Alteromonas sp. ASW11-36 isolated from intertidal sand.</title>
        <authorList>
            <person name="Li Y."/>
        </authorList>
    </citation>
    <scope>NUCLEOTIDE SEQUENCE [LARGE SCALE GENOMIC DNA]</scope>
    <source>
        <strain evidence="6 7">ASW11-36</strain>
    </source>
</reference>
<dbReference type="Pfam" id="PF00392">
    <property type="entry name" value="GntR"/>
    <property type="match status" value="1"/>
</dbReference>
<dbReference type="PROSITE" id="PS50949">
    <property type="entry name" value="HTH_GNTR"/>
    <property type="match status" value="1"/>
</dbReference>
<evidence type="ECO:0000313" key="6">
    <source>
        <dbReference type="EMBL" id="MDM7859393.1"/>
    </source>
</evidence>
<dbReference type="InterPro" id="IPR011663">
    <property type="entry name" value="UTRA"/>
</dbReference>
<accession>A0ABT7ST73</accession>
<feature type="domain" description="HTH gntR-type" evidence="5">
    <location>
        <begin position="2"/>
        <end position="70"/>
    </location>
</feature>
<protein>
    <recommendedName>
        <fullName evidence="4">Histidine utilization repressor</fullName>
    </recommendedName>
</protein>
<evidence type="ECO:0000256" key="2">
    <source>
        <dbReference type="ARBA" id="ARBA00023125"/>
    </source>
</evidence>